<gene>
    <name evidence="3" type="ORF">FRZ67_13410</name>
</gene>
<evidence type="ECO:0000256" key="1">
    <source>
        <dbReference type="SAM" id="SignalP"/>
    </source>
</evidence>
<protein>
    <submittedName>
        <fullName evidence="3">PorT family protein</fullName>
    </submittedName>
</protein>
<accession>A0A5B8VC38</accession>
<dbReference type="InterPro" id="IPR025665">
    <property type="entry name" value="Beta-barrel_OMP_2"/>
</dbReference>
<organism evidence="3 4">
    <name type="scientific">Panacibacter ginsenosidivorans</name>
    <dbReference type="NCBI Taxonomy" id="1813871"/>
    <lineage>
        <taxon>Bacteria</taxon>
        <taxon>Pseudomonadati</taxon>
        <taxon>Bacteroidota</taxon>
        <taxon>Chitinophagia</taxon>
        <taxon>Chitinophagales</taxon>
        <taxon>Chitinophagaceae</taxon>
        <taxon>Panacibacter</taxon>
    </lineage>
</organism>
<evidence type="ECO:0000259" key="2">
    <source>
        <dbReference type="Pfam" id="PF13568"/>
    </source>
</evidence>
<dbReference type="Pfam" id="PF13568">
    <property type="entry name" value="OMP_b-brl_2"/>
    <property type="match status" value="1"/>
</dbReference>
<dbReference type="Proteomes" id="UP000321533">
    <property type="component" value="Chromosome"/>
</dbReference>
<feature type="signal peptide" evidence="1">
    <location>
        <begin position="1"/>
        <end position="21"/>
    </location>
</feature>
<evidence type="ECO:0000313" key="3">
    <source>
        <dbReference type="EMBL" id="QEC68246.1"/>
    </source>
</evidence>
<proteinExistence type="predicted"/>
<feature type="domain" description="Outer membrane protein beta-barrel" evidence="2">
    <location>
        <begin position="21"/>
        <end position="187"/>
    </location>
</feature>
<name>A0A5B8VC38_9BACT</name>
<reference evidence="3 4" key="1">
    <citation type="journal article" date="2016" name="Int. J. Syst. Evol. Microbiol.">
        <title>Panacibacter ginsenosidivorans gen. nov., sp. nov., with ginsenoside converting activity isolated from soil of a ginseng field.</title>
        <authorList>
            <person name="Siddiqi M.Z."/>
            <person name="Muhammad Shafi S."/>
            <person name="Choi K.D."/>
            <person name="Im W.T."/>
        </authorList>
    </citation>
    <scope>NUCLEOTIDE SEQUENCE [LARGE SCALE GENOMIC DNA]</scope>
    <source>
        <strain evidence="3 4">Gsoil1550</strain>
    </source>
</reference>
<sequence length="211" mass="23259">MKTLKSILIILLLVFAGNSMAQTKFAVWAGLSPSFYYTSDDYYNQSSSADFKAGFCAGINVHIAMGKHFAFEPGLSFVQKGGIETDNTTGTEFKSTLTLNYLELPLDFIYSRRNRFYFGIGPSLDFGISGKDKLSAGNEHTTMDIKFGSGDNDDLKSFDAGVDLLAGFRFKNGLFVATNINTGFVNLSNDNTSKFYNAYWGIKLGYVFGNK</sequence>
<feature type="chain" id="PRO_5022932210" evidence="1">
    <location>
        <begin position="22"/>
        <end position="211"/>
    </location>
</feature>
<keyword evidence="4" id="KW-1185">Reference proteome</keyword>
<dbReference type="RefSeq" id="WP_147190060.1">
    <property type="nucleotide sequence ID" value="NZ_CP042435.1"/>
</dbReference>
<dbReference type="EMBL" id="CP042435">
    <property type="protein sequence ID" value="QEC68246.1"/>
    <property type="molecule type" value="Genomic_DNA"/>
</dbReference>
<dbReference type="KEGG" id="pgin:FRZ67_13410"/>
<keyword evidence="1" id="KW-0732">Signal</keyword>
<evidence type="ECO:0000313" key="4">
    <source>
        <dbReference type="Proteomes" id="UP000321533"/>
    </source>
</evidence>
<dbReference type="OrthoDB" id="1011748at2"/>
<dbReference type="AlphaFoldDB" id="A0A5B8VC38"/>